<evidence type="ECO:0000256" key="1">
    <source>
        <dbReference type="ARBA" id="ARBA00006284"/>
    </source>
</evidence>
<sequence>MNILIAPDSFKETLTAGEAADTIAKGLRRGFPAANLSTAPMADGGEGTVDALVEATGGKYVAAETEDPLGRKVTALYGILGDGETAAIEMAEASGIQLVASHERDPKTASTYGTGELIRDALDHGVTNMIIGIGGSATNDGGAGMAEALGVRFLDANGADIARGGAALTELAAIDTINLDPRLRDVRFRIACDVDNPLTGERGASAVFGPQKGASADDITRLDRALTRYAELLARDVGTDPSAIPGAGAAGGLGAGMVAFLDAELESGATIVADETNLADAIARADLVITGEGGINHQTVYGKTPIHVAKLAKTHNLPVIALCGTISPGYETVYDAGIDAVFSAVTGPISFDELKADPITPLETAAENLGRLLAMKISS</sequence>
<dbReference type="OrthoDB" id="9774290at2"/>
<dbReference type="PIRSF" id="PIRSF006078">
    <property type="entry name" value="GlxK"/>
    <property type="match status" value="1"/>
</dbReference>
<dbReference type="Proteomes" id="UP000199318">
    <property type="component" value="Unassembled WGS sequence"/>
</dbReference>
<dbReference type="RefSeq" id="WP_093074357.1">
    <property type="nucleotide sequence ID" value="NZ_FOGV01000027.1"/>
</dbReference>
<dbReference type="NCBIfam" id="TIGR00045">
    <property type="entry name" value="glycerate kinase"/>
    <property type="match status" value="1"/>
</dbReference>
<dbReference type="PANTHER" id="PTHR21599">
    <property type="entry name" value="GLYCERATE KINASE"/>
    <property type="match status" value="1"/>
</dbReference>
<dbReference type="InterPro" id="IPR018197">
    <property type="entry name" value="Glycerate_kinase_RE-like"/>
</dbReference>
<name>A0A1H9W3L8_9BACI</name>
<dbReference type="Gene3D" id="3.90.1510.10">
    <property type="entry name" value="Glycerate kinase, domain 2"/>
    <property type="match status" value="1"/>
</dbReference>
<dbReference type="InterPro" id="IPR018193">
    <property type="entry name" value="Glyc_kinase_flavodox-like_fold"/>
</dbReference>
<organism evidence="5 6">
    <name type="scientific">Salisediminibacterium halotolerans</name>
    <dbReference type="NCBI Taxonomy" id="517425"/>
    <lineage>
        <taxon>Bacteria</taxon>
        <taxon>Bacillati</taxon>
        <taxon>Bacillota</taxon>
        <taxon>Bacilli</taxon>
        <taxon>Bacillales</taxon>
        <taxon>Bacillaceae</taxon>
        <taxon>Salisediminibacterium</taxon>
    </lineage>
</organism>
<dbReference type="STRING" id="1464123.SAMN05444126_12722"/>
<dbReference type="Pfam" id="PF02595">
    <property type="entry name" value="Gly_kinase"/>
    <property type="match status" value="1"/>
</dbReference>
<gene>
    <name evidence="5" type="ORF">SAMN05444126_12722</name>
</gene>
<accession>A0A1H9W3L8</accession>
<dbReference type="PANTHER" id="PTHR21599:SF0">
    <property type="entry name" value="GLYCERATE KINASE"/>
    <property type="match status" value="1"/>
</dbReference>
<dbReference type="Gene3D" id="3.40.50.10350">
    <property type="entry name" value="Glycerate kinase, domain 1"/>
    <property type="match status" value="1"/>
</dbReference>
<dbReference type="InterPro" id="IPR036129">
    <property type="entry name" value="Glycerate_kinase_sf"/>
</dbReference>
<dbReference type="InterPro" id="IPR004381">
    <property type="entry name" value="Glycerate_kinase"/>
</dbReference>
<evidence type="ECO:0000256" key="3">
    <source>
        <dbReference type="ARBA" id="ARBA00022777"/>
    </source>
</evidence>
<keyword evidence="6" id="KW-1185">Reference proteome</keyword>
<evidence type="ECO:0000313" key="5">
    <source>
        <dbReference type="EMBL" id="SES28540.1"/>
    </source>
</evidence>
<dbReference type="EMBL" id="FOGV01000027">
    <property type="protein sequence ID" value="SES28540.1"/>
    <property type="molecule type" value="Genomic_DNA"/>
</dbReference>
<dbReference type="GO" id="GO:0008887">
    <property type="term" value="F:glycerate kinase activity"/>
    <property type="evidence" value="ECO:0007669"/>
    <property type="project" value="UniProtKB-UniRule"/>
</dbReference>
<evidence type="ECO:0000313" key="6">
    <source>
        <dbReference type="Proteomes" id="UP000199318"/>
    </source>
</evidence>
<dbReference type="SUPFAM" id="SSF110738">
    <property type="entry name" value="Glycerate kinase I"/>
    <property type="match status" value="1"/>
</dbReference>
<keyword evidence="2 4" id="KW-0808">Transferase</keyword>
<comment type="similarity">
    <text evidence="1 4">Belongs to the glycerate kinase type-1 family.</text>
</comment>
<evidence type="ECO:0000256" key="4">
    <source>
        <dbReference type="PIRNR" id="PIRNR006078"/>
    </source>
</evidence>
<proteinExistence type="inferred from homology"/>
<comment type="caution">
    <text evidence="5">The sequence shown here is derived from an EMBL/GenBank/DDBJ whole genome shotgun (WGS) entry which is preliminary data.</text>
</comment>
<reference evidence="6" key="1">
    <citation type="submission" date="2016-10" db="EMBL/GenBank/DDBJ databases">
        <authorList>
            <person name="de Groot N.N."/>
        </authorList>
    </citation>
    <scope>NUCLEOTIDE SEQUENCE [LARGE SCALE GENOMIC DNA]</scope>
    <source>
        <strain evidence="6">10nlg</strain>
    </source>
</reference>
<evidence type="ECO:0000256" key="2">
    <source>
        <dbReference type="ARBA" id="ARBA00022679"/>
    </source>
</evidence>
<protein>
    <submittedName>
        <fullName evidence="5">Glycerate kinase</fullName>
    </submittedName>
</protein>
<dbReference type="GO" id="GO:0031388">
    <property type="term" value="P:organic acid phosphorylation"/>
    <property type="evidence" value="ECO:0007669"/>
    <property type="project" value="UniProtKB-UniRule"/>
</dbReference>
<keyword evidence="3 4" id="KW-0418">Kinase</keyword>
<dbReference type="AlphaFoldDB" id="A0A1H9W3L8"/>